<sequence length="699" mass="79046">MMGMLRLTTTAMDAVFGPWSSQRWFETIIEGTSEALVFLRGPEAEQGLKRILRSLLPRIAVERGWNEFDDHEELALQALAESRFVRVKGERSQITRWFAWHRHFESWIGEASGHEDFPNQYQGEWTLRLIPLLLIGLSMGFVRTDDSGDRQIVKDLSTRAATAAGEAASAAAADTAAADASGAASSSTSRDKTAEQKMRDSCKNVLHIATCIHGDRYLYSEALMFLYACRPLRDWYSHHRHNLRSQKACLQFYKDMAAGRCLEHVGKIGCLSQLELGKIGIHTEEILSSKSLQNLDIYDLEVRVQDNLAERLGSLVLSLQKFRLHGLVMYTHAFPYCIVGLLDEDPAVHRLVRQSLVQWLVQLREKWKRVLGSPLPFWKKLASSCCLGWRLSEDLLKEDFEGEGIRRVIGELFAHWGSSGLVEDAFQRDRTLESKSAGMKVAPSRLWQHLPEKKILSELYKFQEVQVNEIPEELPGKKLPEGIYQPSAKTSLAFDDLVGTNQSPTWPTHSSPFASLAEEIALVDKFGGSQKDLEQGPLLWRTIFLQQFFVVRKKVKPRGQISQWSMVYGSAKNYTALLLPLSSQQLPGSGGGRIKLVFKEFTASNIHWASVADLAEWEALPVEWKSPLHLWRLTKQVVGEISLLSVGKPTSLLEHCAHLGFLKIPVASVKKMMKDRICRFVFLRVCLYLHSTLSEVLVY</sequence>
<comment type="caution">
    <text evidence="1">The sequence shown here is derived from an EMBL/GenBank/DDBJ whole genome shotgun (WGS) entry which is preliminary data.</text>
</comment>
<evidence type="ECO:0000313" key="1">
    <source>
        <dbReference type="EMBL" id="CAE7263700.1"/>
    </source>
</evidence>
<protein>
    <submittedName>
        <fullName evidence="1">Uncharacterized protein</fullName>
    </submittedName>
</protein>
<dbReference type="Proteomes" id="UP000601435">
    <property type="component" value="Unassembled WGS sequence"/>
</dbReference>
<dbReference type="EMBL" id="CAJNJA010010887">
    <property type="protein sequence ID" value="CAE7263700.1"/>
    <property type="molecule type" value="Genomic_DNA"/>
</dbReference>
<accession>A0A812MI09</accession>
<keyword evidence="2" id="KW-1185">Reference proteome</keyword>
<name>A0A812MI09_9DINO</name>
<dbReference type="AlphaFoldDB" id="A0A812MI09"/>
<organism evidence="1 2">
    <name type="scientific">Symbiodinium necroappetens</name>
    <dbReference type="NCBI Taxonomy" id="1628268"/>
    <lineage>
        <taxon>Eukaryota</taxon>
        <taxon>Sar</taxon>
        <taxon>Alveolata</taxon>
        <taxon>Dinophyceae</taxon>
        <taxon>Suessiales</taxon>
        <taxon>Symbiodiniaceae</taxon>
        <taxon>Symbiodinium</taxon>
    </lineage>
</organism>
<gene>
    <name evidence="1" type="ORF">SNEC2469_LOCUS6114</name>
</gene>
<proteinExistence type="predicted"/>
<evidence type="ECO:0000313" key="2">
    <source>
        <dbReference type="Proteomes" id="UP000601435"/>
    </source>
</evidence>
<reference evidence="1" key="1">
    <citation type="submission" date="2021-02" db="EMBL/GenBank/DDBJ databases">
        <authorList>
            <person name="Dougan E. K."/>
            <person name="Rhodes N."/>
            <person name="Thang M."/>
            <person name="Chan C."/>
        </authorList>
    </citation>
    <scope>NUCLEOTIDE SEQUENCE</scope>
</reference>